<comment type="cofactor">
    <cofactor evidence="1">
        <name>Mn(2+)</name>
        <dbReference type="ChEBI" id="CHEBI:29035"/>
    </cofactor>
    <text evidence="1">The Mn(2+) ion enhances activity.</text>
</comment>
<dbReference type="AlphaFoldDB" id="A0A2V3A3T1"/>
<accession>A0A2V3A3T1</accession>
<evidence type="ECO:0000259" key="2">
    <source>
        <dbReference type="Pfam" id="PF07687"/>
    </source>
</evidence>
<dbReference type="NCBIfam" id="TIGR01891">
    <property type="entry name" value="amidohydrolases"/>
    <property type="match status" value="1"/>
</dbReference>
<dbReference type="OrthoDB" id="9776731at2"/>
<dbReference type="PANTHER" id="PTHR30575">
    <property type="entry name" value="PEPTIDASE M20"/>
    <property type="match status" value="1"/>
</dbReference>
<dbReference type="Proteomes" id="UP000247150">
    <property type="component" value="Unassembled WGS sequence"/>
</dbReference>
<protein>
    <submittedName>
        <fullName evidence="3">Aminobenzoyl-glutamate utilization protein A</fullName>
    </submittedName>
</protein>
<keyword evidence="1" id="KW-0479">Metal-binding</keyword>
<dbReference type="GO" id="GO:0071713">
    <property type="term" value="F:para-aminobenzoyl-glutamate hydrolase activity"/>
    <property type="evidence" value="ECO:0007669"/>
    <property type="project" value="TreeGrafter"/>
</dbReference>
<feature type="binding site" evidence="1">
    <location>
        <position position="206"/>
    </location>
    <ligand>
        <name>Mn(2+)</name>
        <dbReference type="ChEBI" id="CHEBI:29035"/>
        <label>2</label>
    </ligand>
</feature>
<dbReference type="Pfam" id="PF07687">
    <property type="entry name" value="M20_dimer"/>
    <property type="match status" value="1"/>
</dbReference>
<dbReference type="GO" id="GO:0016805">
    <property type="term" value="F:dipeptidase activity"/>
    <property type="evidence" value="ECO:0007669"/>
    <property type="project" value="TreeGrafter"/>
</dbReference>
<sequence>MSSDFLKDLTPQLIKWRRTLHALPELGFMEYITTYRLGKELEKMGFNLYIGKEALKEDSRLGVPAEADLEEHERKAFNWGVEESWLDKMRGGNTGLVATWDTGKKGDHVGFRFDIDALPINESNDPAHLPSKNEFVSKEKNVMHACGHDGHTAIGLGVAKYISSHSDNLKGRFTLLFQPAEEGGRGARAMTDKGWLDDIDYFYSGHIGIQSLPVGTIAATTPGFLASTKFNVYFKGVSSHAGISPELGKNALLAATTAANNLYGIPRHHDGVTRVNVGKLIAGSGRNIIPEDSYMEIEVRGQTPQIAEYMAEKATRIIQASANMHDVSCTIEAVGVTEVVVCDEALIPKITEWCASSEFIKEVLPAVPVSGSEDVSLMMNRVQKHGGKATYMLFGTQLDYPHHHPQFDFEEEVLLVAIDAYINILNGGSGLLEA</sequence>
<reference evidence="3 4" key="1">
    <citation type="submission" date="2018-05" db="EMBL/GenBank/DDBJ databases">
        <title>Freshwater and sediment microbial communities from various areas in North America, analyzing microbe dynamics in response to fracking.</title>
        <authorList>
            <person name="Lamendella R."/>
        </authorList>
    </citation>
    <scope>NUCLEOTIDE SEQUENCE [LARGE SCALE GENOMIC DNA]</scope>
    <source>
        <strain evidence="3 4">15_TX</strain>
    </source>
</reference>
<dbReference type="GO" id="GO:0046872">
    <property type="term" value="F:metal ion binding"/>
    <property type="evidence" value="ECO:0007669"/>
    <property type="project" value="UniProtKB-KW"/>
</dbReference>
<dbReference type="SUPFAM" id="SSF53187">
    <property type="entry name" value="Zn-dependent exopeptidases"/>
    <property type="match status" value="1"/>
</dbReference>
<dbReference type="InterPro" id="IPR036264">
    <property type="entry name" value="Bact_exopeptidase_dim_dom"/>
</dbReference>
<organism evidence="3 4">
    <name type="scientific">Cytobacillus oceanisediminis</name>
    <dbReference type="NCBI Taxonomy" id="665099"/>
    <lineage>
        <taxon>Bacteria</taxon>
        <taxon>Bacillati</taxon>
        <taxon>Bacillota</taxon>
        <taxon>Bacilli</taxon>
        <taxon>Bacillales</taxon>
        <taxon>Bacillaceae</taxon>
        <taxon>Cytobacillus</taxon>
    </lineage>
</organism>
<feature type="binding site" evidence="1">
    <location>
        <position position="403"/>
    </location>
    <ligand>
        <name>Mn(2+)</name>
        <dbReference type="ChEBI" id="CHEBI:29035"/>
        <label>2</label>
    </ligand>
</feature>
<dbReference type="InterPro" id="IPR052030">
    <property type="entry name" value="Peptidase_M20/M20A_hydrolases"/>
</dbReference>
<evidence type="ECO:0000313" key="4">
    <source>
        <dbReference type="Proteomes" id="UP000247150"/>
    </source>
</evidence>
<dbReference type="GO" id="GO:0005737">
    <property type="term" value="C:cytoplasm"/>
    <property type="evidence" value="ECO:0007669"/>
    <property type="project" value="TreeGrafter"/>
</dbReference>
<evidence type="ECO:0000256" key="1">
    <source>
        <dbReference type="PIRSR" id="PIRSR005962-1"/>
    </source>
</evidence>
<dbReference type="SUPFAM" id="SSF55031">
    <property type="entry name" value="Bacterial exopeptidase dimerisation domain"/>
    <property type="match status" value="1"/>
</dbReference>
<name>A0A2V3A3T1_9BACI</name>
<dbReference type="RefSeq" id="WP_110063913.1">
    <property type="nucleotide sequence ID" value="NZ_QGTW01000002.1"/>
</dbReference>
<dbReference type="PIRSF" id="PIRSF005962">
    <property type="entry name" value="Pept_M20D_amidohydro"/>
    <property type="match status" value="1"/>
</dbReference>
<dbReference type="InterPro" id="IPR017439">
    <property type="entry name" value="Amidohydrolase"/>
</dbReference>
<gene>
    <name evidence="3" type="ORF">DFO73_102378</name>
</gene>
<dbReference type="Gene3D" id="3.40.630.10">
    <property type="entry name" value="Zn peptidases"/>
    <property type="match status" value="2"/>
</dbReference>
<proteinExistence type="predicted"/>
<comment type="caution">
    <text evidence="3">The sequence shown here is derived from an EMBL/GenBank/DDBJ whole genome shotgun (WGS) entry which is preliminary data.</text>
</comment>
<dbReference type="Pfam" id="PF01546">
    <property type="entry name" value="Peptidase_M20"/>
    <property type="match status" value="1"/>
</dbReference>
<feature type="binding site" evidence="1">
    <location>
        <position position="182"/>
    </location>
    <ligand>
        <name>Mn(2+)</name>
        <dbReference type="ChEBI" id="CHEBI:29035"/>
        <label>2</label>
    </ligand>
</feature>
<feature type="binding site" evidence="1">
    <location>
        <position position="148"/>
    </location>
    <ligand>
        <name>Mn(2+)</name>
        <dbReference type="ChEBI" id="CHEBI:29035"/>
        <label>2</label>
    </ligand>
</feature>
<keyword evidence="1" id="KW-0464">Manganese</keyword>
<feature type="binding site" evidence="1">
    <location>
        <position position="146"/>
    </location>
    <ligand>
        <name>Mn(2+)</name>
        <dbReference type="ChEBI" id="CHEBI:29035"/>
        <label>2</label>
    </ligand>
</feature>
<dbReference type="InterPro" id="IPR011650">
    <property type="entry name" value="Peptidase_M20_dimer"/>
</dbReference>
<evidence type="ECO:0000313" key="3">
    <source>
        <dbReference type="EMBL" id="PWW31381.1"/>
    </source>
</evidence>
<feature type="domain" description="Peptidase M20 dimerisation" evidence="2">
    <location>
        <begin position="229"/>
        <end position="318"/>
    </location>
</feature>
<dbReference type="GO" id="GO:0046657">
    <property type="term" value="P:folic acid catabolic process"/>
    <property type="evidence" value="ECO:0007669"/>
    <property type="project" value="TreeGrafter"/>
</dbReference>
<dbReference type="PANTHER" id="PTHR30575:SF3">
    <property type="entry name" value="PEPTIDASE M20 DIMERISATION DOMAIN-CONTAINING PROTEIN"/>
    <property type="match status" value="1"/>
</dbReference>
<dbReference type="InterPro" id="IPR002933">
    <property type="entry name" value="Peptidase_M20"/>
</dbReference>
<dbReference type="EMBL" id="QGTW01000002">
    <property type="protein sequence ID" value="PWW31381.1"/>
    <property type="molecule type" value="Genomic_DNA"/>
</dbReference>